<name>A0AAD9MYU4_9ANNE</name>
<evidence type="ECO:0000256" key="7">
    <source>
        <dbReference type="ARBA" id="ARBA00023136"/>
    </source>
</evidence>
<evidence type="ECO:0000313" key="9">
    <source>
        <dbReference type="EMBL" id="KAK2148014.1"/>
    </source>
</evidence>
<dbReference type="GO" id="GO:0016757">
    <property type="term" value="F:glycosyltransferase activity"/>
    <property type="evidence" value="ECO:0007669"/>
    <property type="project" value="UniProtKB-UniRule"/>
</dbReference>
<keyword evidence="7 8" id="KW-0472">Membrane</keyword>
<protein>
    <recommendedName>
        <fullName evidence="8">Glycosyltransferase family 92 protein</fullName>
        <ecNumber evidence="8">2.4.1.-</ecNumber>
    </recommendedName>
</protein>
<keyword evidence="6 8" id="KW-1133">Transmembrane helix</keyword>
<proteinExistence type="inferred from homology"/>
<evidence type="ECO:0000256" key="3">
    <source>
        <dbReference type="ARBA" id="ARBA00022676"/>
    </source>
</evidence>
<evidence type="ECO:0000256" key="2">
    <source>
        <dbReference type="ARBA" id="ARBA00007647"/>
    </source>
</evidence>
<evidence type="ECO:0000313" key="10">
    <source>
        <dbReference type="Proteomes" id="UP001208570"/>
    </source>
</evidence>
<reference evidence="9" key="1">
    <citation type="journal article" date="2023" name="Mol. Biol. Evol.">
        <title>Third-Generation Sequencing Reveals the Adaptive Role of the Epigenome in Three Deep-Sea Polychaetes.</title>
        <authorList>
            <person name="Perez M."/>
            <person name="Aroh O."/>
            <person name="Sun Y."/>
            <person name="Lan Y."/>
            <person name="Juniper S.K."/>
            <person name="Young C.R."/>
            <person name="Angers B."/>
            <person name="Qian P.Y."/>
        </authorList>
    </citation>
    <scope>NUCLEOTIDE SEQUENCE</scope>
    <source>
        <strain evidence="9">P08H-3</strain>
    </source>
</reference>
<sequence>MTFRRFVSWLAKKRLFKLRYLLLYSILLSFFLSVHYWNGRVVTASENGVVNYFDGERNYFYISDSELHDDTPSSGGHDVRIHSAYYDSRGSGGGESLVRIFAYVYSLTNAVFCCFQVSGYYTWICTKKVAQRKVLSAKGFPNRSSGSGEPLEVMFSCAVNETDFGGLRLTKIMLIGVRNHVVGKLSKSHRILYPGSRIRSTKGTRFTVCVLPGGPKQKRRFTTSQDLFEYFELLKLLGTGRVISYYGDRTVTTVLRRVKDVSQETVVVTSGDVTGSSPLATNDCLYRSLNSADYVIFLDVNELLVPNATRDWAAMIASLQSVHNTTKVGAYVLPVFNFFDETTNGTASDRIGLKGPSRGGGASRLKHLPRIVRFRARESKTAPDNAVLGQPVKIDHITGSGSIKMLSGYINVNVPVDYAAVHRFIHDRHIYKGLVIDASKDKFVPLLMRKLYSLGNIVH</sequence>
<keyword evidence="5 8" id="KW-0812">Transmembrane</keyword>
<dbReference type="GO" id="GO:0016020">
    <property type="term" value="C:membrane"/>
    <property type="evidence" value="ECO:0007669"/>
    <property type="project" value="UniProtKB-SubCell"/>
</dbReference>
<keyword evidence="3 8" id="KW-0328">Glycosyltransferase</keyword>
<evidence type="ECO:0000256" key="1">
    <source>
        <dbReference type="ARBA" id="ARBA00004167"/>
    </source>
</evidence>
<dbReference type="EC" id="2.4.1.-" evidence="8"/>
<evidence type="ECO:0000256" key="5">
    <source>
        <dbReference type="ARBA" id="ARBA00022692"/>
    </source>
</evidence>
<dbReference type="Pfam" id="PF01697">
    <property type="entry name" value="Glyco_transf_92"/>
    <property type="match status" value="1"/>
</dbReference>
<dbReference type="Proteomes" id="UP001208570">
    <property type="component" value="Unassembled WGS sequence"/>
</dbReference>
<dbReference type="GO" id="GO:0005737">
    <property type="term" value="C:cytoplasm"/>
    <property type="evidence" value="ECO:0007669"/>
    <property type="project" value="TreeGrafter"/>
</dbReference>
<comment type="similarity">
    <text evidence="2 8">Belongs to the glycosyltransferase 92 family.</text>
</comment>
<accession>A0AAD9MYU4</accession>
<organism evidence="9 10">
    <name type="scientific">Paralvinella palmiformis</name>
    <dbReference type="NCBI Taxonomy" id="53620"/>
    <lineage>
        <taxon>Eukaryota</taxon>
        <taxon>Metazoa</taxon>
        <taxon>Spiralia</taxon>
        <taxon>Lophotrochozoa</taxon>
        <taxon>Annelida</taxon>
        <taxon>Polychaeta</taxon>
        <taxon>Sedentaria</taxon>
        <taxon>Canalipalpata</taxon>
        <taxon>Terebellida</taxon>
        <taxon>Terebelliformia</taxon>
        <taxon>Alvinellidae</taxon>
        <taxon>Paralvinella</taxon>
    </lineage>
</organism>
<comment type="caution">
    <text evidence="9">The sequence shown here is derived from an EMBL/GenBank/DDBJ whole genome shotgun (WGS) entry which is preliminary data.</text>
</comment>
<evidence type="ECO:0000256" key="6">
    <source>
        <dbReference type="ARBA" id="ARBA00022989"/>
    </source>
</evidence>
<evidence type="ECO:0000256" key="8">
    <source>
        <dbReference type="RuleBase" id="RU366017"/>
    </source>
</evidence>
<keyword evidence="4 8" id="KW-0808">Transferase</keyword>
<dbReference type="PANTHER" id="PTHR21461:SF87">
    <property type="entry name" value="GH12965P"/>
    <property type="match status" value="1"/>
</dbReference>
<comment type="subcellular location">
    <subcellularLocation>
        <location evidence="1">Membrane</location>
        <topology evidence="1">Single-pass membrane protein</topology>
    </subcellularLocation>
</comment>
<dbReference type="InterPro" id="IPR008166">
    <property type="entry name" value="Glyco_transf_92"/>
</dbReference>
<dbReference type="PANTHER" id="PTHR21461">
    <property type="entry name" value="GLYCOSYLTRANSFERASE FAMILY 92 PROTEIN"/>
    <property type="match status" value="1"/>
</dbReference>
<keyword evidence="10" id="KW-1185">Reference proteome</keyword>
<feature type="transmembrane region" description="Helical" evidence="8">
    <location>
        <begin position="20"/>
        <end position="37"/>
    </location>
</feature>
<dbReference type="EMBL" id="JAODUP010000521">
    <property type="protein sequence ID" value="KAK2148014.1"/>
    <property type="molecule type" value="Genomic_DNA"/>
</dbReference>
<gene>
    <name evidence="9" type="ORF">LSH36_521g01008</name>
</gene>
<evidence type="ECO:0000256" key="4">
    <source>
        <dbReference type="ARBA" id="ARBA00022679"/>
    </source>
</evidence>
<dbReference type="AlphaFoldDB" id="A0AAD9MYU4"/>